<sequence>MDVPEHIRGTSQIPIGRSRTLADFQRWVMGTMQSLVPAAGAFFCLERNGVVAFASSLRVVDDTVASIAFRESVSLAHAFGLVANGARRAISTIEFDLADASKNSPYFRDNSTLDTFVRAMVMPLCEGGATVGVCGVERRGDEPPFTPCEIQRAENVAPLIHAATRAQLRLDELLREVTALRSLASVEGTLLVIDRDTRRVVWTASKEDGVDWPALVEPVAGEIMALADAQRRTSAHGEPVVSTSRICGRTIMGISDIDEKSIFGANRCVLIHLQAMNGLGERRETLSAREHEVGRLLVAGYNRVNIAAIVGLSENTVRTYIRRLYAKLGVSNRVDMVRQFVESSRNGNLPISNASIHRDIRVNDE</sequence>
<dbReference type="Gene3D" id="1.10.10.10">
    <property type="entry name" value="Winged helix-like DNA-binding domain superfamily/Winged helix DNA-binding domain"/>
    <property type="match status" value="1"/>
</dbReference>
<dbReference type="InterPro" id="IPR016032">
    <property type="entry name" value="Sig_transdc_resp-reg_C-effctor"/>
</dbReference>
<dbReference type="RefSeq" id="WP_394839173.1">
    <property type="nucleotide sequence ID" value="NZ_CP089929.1"/>
</dbReference>
<name>A0ABZ2LF28_9BACT</name>
<proteinExistence type="predicted"/>
<dbReference type="SUPFAM" id="SSF46894">
    <property type="entry name" value="C-terminal effector domain of the bipartite response regulators"/>
    <property type="match status" value="1"/>
</dbReference>
<dbReference type="InterPro" id="IPR029016">
    <property type="entry name" value="GAF-like_dom_sf"/>
</dbReference>
<dbReference type="Pfam" id="PF00196">
    <property type="entry name" value="GerE"/>
    <property type="match status" value="1"/>
</dbReference>
<keyword evidence="2" id="KW-0238">DNA-binding</keyword>
<protein>
    <submittedName>
        <fullName evidence="5">Helix-turn-helix transcriptional regulator</fullName>
    </submittedName>
</protein>
<dbReference type="SMART" id="SM00421">
    <property type="entry name" value="HTH_LUXR"/>
    <property type="match status" value="1"/>
</dbReference>
<dbReference type="CDD" id="cd06170">
    <property type="entry name" value="LuxR_C_like"/>
    <property type="match status" value="1"/>
</dbReference>
<dbReference type="Gene3D" id="3.30.450.40">
    <property type="match status" value="1"/>
</dbReference>
<evidence type="ECO:0000313" key="5">
    <source>
        <dbReference type="EMBL" id="WXB09499.1"/>
    </source>
</evidence>
<evidence type="ECO:0000256" key="1">
    <source>
        <dbReference type="ARBA" id="ARBA00023015"/>
    </source>
</evidence>
<accession>A0ABZ2LF28</accession>
<keyword evidence="1" id="KW-0805">Transcription regulation</keyword>
<dbReference type="SUPFAM" id="SSF55781">
    <property type="entry name" value="GAF domain-like"/>
    <property type="match status" value="1"/>
</dbReference>
<dbReference type="Proteomes" id="UP001374803">
    <property type="component" value="Chromosome"/>
</dbReference>
<dbReference type="PANTHER" id="PTHR44688">
    <property type="entry name" value="DNA-BINDING TRANSCRIPTIONAL ACTIVATOR DEVR_DOSR"/>
    <property type="match status" value="1"/>
</dbReference>
<keyword evidence="3" id="KW-0804">Transcription</keyword>
<reference evidence="5" key="1">
    <citation type="submission" date="2021-12" db="EMBL/GenBank/DDBJ databases">
        <title>Discovery of the Pendulisporaceae a myxobacterial family with distinct sporulation behavior and unique specialized metabolism.</title>
        <authorList>
            <person name="Garcia R."/>
            <person name="Popoff A."/>
            <person name="Bader C.D."/>
            <person name="Loehr J."/>
            <person name="Walesch S."/>
            <person name="Walt C."/>
            <person name="Boldt J."/>
            <person name="Bunk B."/>
            <person name="Haeckl F.J.F.P.J."/>
            <person name="Gunesch A.P."/>
            <person name="Birkelbach J."/>
            <person name="Nuebel U."/>
            <person name="Pietschmann T."/>
            <person name="Bach T."/>
            <person name="Mueller R."/>
        </authorList>
    </citation>
    <scope>NUCLEOTIDE SEQUENCE</scope>
    <source>
        <strain evidence="5">MSr11367</strain>
    </source>
</reference>
<keyword evidence="6" id="KW-1185">Reference proteome</keyword>
<evidence type="ECO:0000256" key="3">
    <source>
        <dbReference type="ARBA" id="ARBA00023163"/>
    </source>
</evidence>
<dbReference type="PROSITE" id="PS50043">
    <property type="entry name" value="HTH_LUXR_2"/>
    <property type="match status" value="1"/>
</dbReference>
<gene>
    <name evidence="5" type="ORF">LVJ94_19990</name>
</gene>
<dbReference type="InterPro" id="IPR036388">
    <property type="entry name" value="WH-like_DNA-bd_sf"/>
</dbReference>
<dbReference type="EMBL" id="CP089983">
    <property type="protein sequence ID" value="WXB09499.1"/>
    <property type="molecule type" value="Genomic_DNA"/>
</dbReference>
<evidence type="ECO:0000259" key="4">
    <source>
        <dbReference type="PROSITE" id="PS50043"/>
    </source>
</evidence>
<organism evidence="5 6">
    <name type="scientific">Pendulispora rubella</name>
    <dbReference type="NCBI Taxonomy" id="2741070"/>
    <lineage>
        <taxon>Bacteria</taxon>
        <taxon>Pseudomonadati</taxon>
        <taxon>Myxococcota</taxon>
        <taxon>Myxococcia</taxon>
        <taxon>Myxococcales</taxon>
        <taxon>Sorangiineae</taxon>
        <taxon>Pendulisporaceae</taxon>
        <taxon>Pendulispora</taxon>
    </lineage>
</organism>
<dbReference type="PANTHER" id="PTHR44688:SF16">
    <property type="entry name" value="DNA-BINDING TRANSCRIPTIONAL ACTIVATOR DEVR_DOSR"/>
    <property type="match status" value="1"/>
</dbReference>
<evidence type="ECO:0000313" key="6">
    <source>
        <dbReference type="Proteomes" id="UP001374803"/>
    </source>
</evidence>
<dbReference type="InterPro" id="IPR000792">
    <property type="entry name" value="Tscrpt_reg_LuxR_C"/>
</dbReference>
<feature type="domain" description="HTH luxR-type" evidence="4">
    <location>
        <begin position="279"/>
        <end position="344"/>
    </location>
</feature>
<dbReference type="PRINTS" id="PR00038">
    <property type="entry name" value="HTHLUXR"/>
</dbReference>
<evidence type="ECO:0000256" key="2">
    <source>
        <dbReference type="ARBA" id="ARBA00023125"/>
    </source>
</evidence>